<reference evidence="1" key="1">
    <citation type="journal article" date="2023" name="Plant J.">
        <title>The genome of the king protea, Protea cynaroides.</title>
        <authorList>
            <person name="Chang J."/>
            <person name="Duong T.A."/>
            <person name="Schoeman C."/>
            <person name="Ma X."/>
            <person name="Roodt D."/>
            <person name="Barker N."/>
            <person name="Li Z."/>
            <person name="Van de Peer Y."/>
            <person name="Mizrachi E."/>
        </authorList>
    </citation>
    <scope>NUCLEOTIDE SEQUENCE</scope>
    <source>
        <tissue evidence="1">Young leaves</tissue>
    </source>
</reference>
<organism evidence="1 2">
    <name type="scientific">Protea cynaroides</name>
    <dbReference type="NCBI Taxonomy" id="273540"/>
    <lineage>
        <taxon>Eukaryota</taxon>
        <taxon>Viridiplantae</taxon>
        <taxon>Streptophyta</taxon>
        <taxon>Embryophyta</taxon>
        <taxon>Tracheophyta</taxon>
        <taxon>Spermatophyta</taxon>
        <taxon>Magnoliopsida</taxon>
        <taxon>Proteales</taxon>
        <taxon>Proteaceae</taxon>
        <taxon>Protea</taxon>
    </lineage>
</organism>
<evidence type="ECO:0000313" key="1">
    <source>
        <dbReference type="EMBL" id="KAJ4967452.1"/>
    </source>
</evidence>
<dbReference type="Proteomes" id="UP001141806">
    <property type="component" value="Unassembled WGS sequence"/>
</dbReference>
<proteinExistence type="predicted"/>
<dbReference type="AlphaFoldDB" id="A0A9Q0QPT3"/>
<dbReference type="EMBL" id="JAMYWD010000007">
    <property type="protein sequence ID" value="KAJ4967452.1"/>
    <property type="molecule type" value="Genomic_DNA"/>
</dbReference>
<dbReference type="PANTHER" id="PTHR24559:SF434">
    <property type="entry name" value="RNA-DIRECTED DNA POLYMERASE HOMOLOG"/>
    <property type="match status" value="1"/>
</dbReference>
<comment type="caution">
    <text evidence="1">The sequence shown here is derived from an EMBL/GenBank/DDBJ whole genome shotgun (WGS) entry which is preliminary data.</text>
</comment>
<evidence type="ECO:0000313" key="2">
    <source>
        <dbReference type="Proteomes" id="UP001141806"/>
    </source>
</evidence>
<dbReference type="Gene3D" id="3.10.10.10">
    <property type="entry name" value="HIV Type 1 Reverse Transcriptase, subunit A, domain 1"/>
    <property type="match status" value="1"/>
</dbReference>
<dbReference type="OrthoDB" id="1741804at2759"/>
<dbReference type="PANTHER" id="PTHR24559">
    <property type="entry name" value="TRANSPOSON TY3-I GAG-POL POLYPROTEIN"/>
    <property type="match status" value="1"/>
</dbReference>
<accession>A0A9Q0QPT3</accession>
<name>A0A9Q0QPT3_9MAGN</name>
<dbReference type="InterPro" id="IPR053134">
    <property type="entry name" value="RNA-dir_DNA_polymerase"/>
</dbReference>
<dbReference type="SUPFAM" id="SSF56672">
    <property type="entry name" value="DNA/RNA polymerases"/>
    <property type="match status" value="1"/>
</dbReference>
<keyword evidence="2" id="KW-1185">Reference proteome</keyword>
<protein>
    <submittedName>
        <fullName evidence="1">Uncharacterized protein</fullName>
    </submittedName>
</protein>
<gene>
    <name evidence="1" type="ORF">NE237_019301</name>
</gene>
<dbReference type="InterPro" id="IPR043502">
    <property type="entry name" value="DNA/RNA_pol_sf"/>
</dbReference>
<sequence>MTLEFYNSENKIQLIGESSAIPTQLYFQGVRRLVTSDSVVELFSLEFLSITETEPKEYNADLQKLLDSYSSVFEKPTGLPPIRIHDHAIYLNIGAQPINVCPYRYPHFQKSKIERLVIEMLQDGVIRPSISPFSSPALLVRKKGRTWRFCFD</sequence>